<organism evidence="5 6">
    <name type="scientific">Rhinolophus ferrumequinum</name>
    <name type="common">Greater horseshoe bat</name>
    <dbReference type="NCBI Taxonomy" id="59479"/>
    <lineage>
        <taxon>Eukaryota</taxon>
        <taxon>Metazoa</taxon>
        <taxon>Chordata</taxon>
        <taxon>Craniata</taxon>
        <taxon>Vertebrata</taxon>
        <taxon>Euteleostomi</taxon>
        <taxon>Mammalia</taxon>
        <taxon>Eutheria</taxon>
        <taxon>Laurasiatheria</taxon>
        <taxon>Chiroptera</taxon>
        <taxon>Yinpterochiroptera</taxon>
        <taxon>Rhinolophoidea</taxon>
        <taxon>Rhinolophidae</taxon>
        <taxon>Rhinolophinae</taxon>
        <taxon>Rhinolophus</taxon>
    </lineage>
</organism>
<reference evidence="5 6" key="1">
    <citation type="journal article" date="2020" name="Nature">
        <title>Six reference-quality genomes reveal evolution of bat adaptations.</title>
        <authorList>
            <person name="Jebb D."/>
            <person name="Huang Z."/>
            <person name="Pippel M."/>
            <person name="Hughes G.M."/>
            <person name="Lavrichenko K."/>
            <person name="Devanna P."/>
            <person name="Winkler S."/>
            <person name="Jermiin L.S."/>
            <person name="Skirmuntt E.C."/>
            <person name="Katzourakis A."/>
            <person name="Burkitt-Gray L."/>
            <person name="Ray D.A."/>
            <person name="Sullivan K.A.M."/>
            <person name="Roscito J.G."/>
            <person name="Kirilenko B.M."/>
            <person name="Davalos L.M."/>
            <person name="Corthals A.P."/>
            <person name="Power M.L."/>
            <person name="Jones G."/>
            <person name="Ransome R.D."/>
            <person name="Dechmann D.K.N."/>
            <person name="Locatelli A.G."/>
            <person name="Puechmaille S.J."/>
            <person name="Fedrigo O."/>
            <person name="Jarvis E.D."/>
            <person name="Hiller M."/>
            <person name="Vernes S.C."/>
            <person name="Myers E.W."/>
            <person name="Teeling E.C."/>
        </authorList>
    </citation>
    <scope>NUCLEOTIDE SEQUENCE [LARGE SCALE GENOMIC DNA]</scope>
    <source>
        <strain evidence="5">MRhiFer1</strain>
        <tissue evidence="5">Lung</tissue>
    </source>
</reference>
<evidence type="ECO:0000256" key="1">
    <source>
        <dbReference type="ARBA" id="ARBA00023054"/>
    </source>
</evidence>
<feature type="coiled-coil region" evidence="2">
    <location>
        <begin position="932"/>
        <end position="980"/>
    </location>
</feature>
<accession>A0A7J7YRI3</accession>
<evidence type="ECO:0000313" key="5">
    <source>
        <dbReference type="EMBL" id="KAF6364408.1"/>
    </source>
</evidence>
<dbReference type="GO" id="GO:0005615">
    <property type="term" value="C:extracellular space"/>
    <property type="evidence" value="ECO:0007669"/>
    <property type="project" value="TreeGrafter"/>
</dbReference>
<comment type="caution">
    <text evidence="5">The sequence shown here is derived from an EMBL/GenBank/DDBJ whole genome shotgun (WGS) entry which is preliminary data.</text>
</comment>
<name>A0A7J7YRI3_RHIFE</name>
<dbReference type="AlphaFoldDB" id="A0A7J7YRI3"/>
<gene>
    <name evidence="5" type="ORF">mRhiFer1_004883</name>
</gene>
<keyword evidence="1 2" id="KW-0175">Coiled coil</keyword>
<protein>
    <submittedName>
        <fullName evidence="5">Family with sequence similarity 184 member A</fullName>
    </submittedName>
</protein>
<evidence type="ECO:0000256" key="2">
    <source>
        <dbReference type="SAM" id="Coils"/>
    </source>
</evidence>
<feature type="coiled-coil region" evidence="2">
    <location>
        <begin position="223"/>
        <end position="257"/>
    </location>
</feature>
<dbReference type="Pfam" id="PF15665">
    <property type="entry name" value="FAM184"/>
    <property type="match status" value="1"/>
</dbReference>
<feature type="region of interest" description="Disordered" evidence="3">
    <location>
        <begin position="1068"/>
        <end position="1156"/>
    </location>
</feature>
<sequence>MATPGMSWQQHYYGGAAAGATKCTPSPAAAQQAGHGMDYSQDLHLKMSKKIAQLTKVIYALNTKNDEHESAIQALRDAHEEEIQQILAETREKILQYKSKVTEELDLKRKIQVLEASLEDHIKMKQQALTEFEAYKHRVEDMQLCAEAQHVQRVVTMSREVEEIRRKFEERLRSFGQLQVQFEKDKRLALEDLRTAHRREIQELLKSQQDHSVSVNKGQEKAEELHRREVETLNKTLEELRLEQKKLIEDYEGKLNKAQSFYEHELDTLKSSQLFTAESLQVSKEKEADLRKEFQGQEAILRKTIGKLKTELQMVQDEAGSLRDKCQNLQVALVTAENNVQVLQKQLDDTKEGEMALLSRHKEVESELAAARERLQQQASDLVLKASHIGMLQATQMTQEVTIKDLESEKSRANERLSQLEEERAFLQSKTQSLDEEQKQQILELEKISTIPSGSSGHSFSFPPQPSILKTVCSPCPLLTSHSLLTRVQSGFSYHHSADSAFASGSSDILVAGLGGSCLTVKVNEAKKTQREYYEMELKNLQNRLEGEVAQLNEAHSKTLEELAWKHHMAIEAVHSNAIRDKKKLQMELEEQYKKEKLNLEEDKNELQQELENLKKELEDKLNIANQEIGCLQNLVKKSEQGLGSAEGLIASLQDSQERLQNELDLTKSRLKETKDALLNVEGELEQERQQHEETLVSMKEEEKLRVDRMAHDLEIKWTENLRQECSKLREELRLQHEEDKKSAMSQLLQLKEREKNAARDSWQKKVEDLLSQISLLKQNLEMQLSQSQTSLQQLQAQFTQERQRLTQELEELEEQHQQRHKSLKEAHVLAFQTMEEEKEKEQRALENHLQQKHSAELQSLKDAHRQSMEGFRIEMEQELQTLRFELEDEGKAMLASLRSELNHQHAAAIDLLRHNHHQELAAASLELERSIDISRRQSKEHMNRITDLQEELRHREQHISDLDKEVQHLHENISALTKELEFKGKEILRIRSESNQQMRLEEMEEKYLMRESKPEDIQMITELKAMLTERDQVIKKLIEDNKFYQLELVNRETNFNKVFNSSPTVGVINPLTKQKKKNDKSPTNRFVSVPNLSALESGGVGNGHPNRLDPIPNSPVHDIEFNSSKPLPQPVPPKDPKTFLSPPQSEASPVASPDRQRQDWFARYFTF</sequence>
<dbReference type="Proteomes" id="UP000585614">
    <property type="component" value="Unassembled WGS sequence"/>
</dbReference>
<evidence type="ECO:0000256" key="3">
    <source>
        <dbReference type="SAM" id="MobiDB-lite"/>
    </source>
</evidence>
<dbReference type="InterPro" id="IPR039478">
    <property type="entry name" value="FAM184A/B_N"/>
</dbReference>
<dbReference type="EMBL" id="JACAGC010000005">
    <property type="protein sequence ID" value="KAF6364408.1"/>
    <property type="molecule type" value="Genomic_DNA"/>
</dbReference>
<feature type="coiled-coil region" evidence="2">
    <location>
        <begin position="305"/>
        <end position="437"/>
    </location>
</feature>
<evidence type="ECO:0000259" key="4">
    <source>
        <dbReference type="Pfam" id="PF15665"/>
    </source>
</evidence>
<evidence type="ECO:0000313" key="6">
    <source>
        <dbReference type="Proteomes" id="UP000585614"/>
    </source>
</evidence>
<dbReference type="PANTHER" id="PTHR18870:SF7">
    <property type="entry name" value="PROTEIN FAM184A"/>
    <property type="match status" value="1"/>
</dbReference>
<proteinExistence type="predicted"/>
<dbReference type="PANTHER" id="PTHR18870">
    <property type="entry name" value="PROTEIN TAG-278-RELATED"/>
    <property type="match status" value="1"/>
</dbReference>
<feature type="domain" description="Protein FAM184A/B N-terminal" evidence="4">
    <location>
        <begin position="57"/>
        <end position="267"/>
    </location>
</feature>
<feature type="coiled-coil region" evidence="2">
    <location>
        <begin position="524"/>
        <end position="859"/>
    </location>
</feature>